<dbReference type="GO" id="GO:0006312">
    <property type="term" value="P:mitotic recombination"/>
    <property type="evidence" value="ECO:0007669"/>
    <property type="project" value="TreeGrafter"/>
</dbReference>
<dbReference type="EMBL" id="AUWU02000007">
    <property type="protein sequence ID" value="KAH0571370.1"/>
    <property type="molecule type" value="Genomic_DNA"/>
</dbReference>
<gene>
    <name evidence="8" type="ORF">SS50377_13357</name>
    <name evidence="9" type="ORF">SS50377_27671</name>
</gene>
<dbReference type="GO" id="GO:0070192">
    <property type="term" value="P:chromosome organization involved in meiotic cell cycle"/>
    <property type="evidence" value="ECO:0007669"/>
    <property type="project" value="TreeGrafter"/>
</dbReference>
<organism evidence="8">
    <name type="scientific">Spironucleus salmonicida</name>
    <dbReference type="NCBI Taxonomy" id="348837"/>
    <lineage>
        <taxon>Eukaryota</taxon>
        <taxon>Metamonada</taxon>
        <taxon>Diplomonadida</taxon>
        <taxon>Hexamitidae</taxon>
        <taxon>Hexamitinae</taxon>
        <taxon>Spironucleus</taxon>
    </lineage>
</organism>
<dbReference type="InterPro" id="IPR020587">
    <property type="entry name" value="RecA_monomer-monomer_interface"/>
</dbReference>
<dbReference type="PANTHER" id="PTHR22942:SF30">
    <property type="entry name" value="MEIOTIC RECOMBINATION PROTEIN DMC1_LIM15 HOMOLOG"/>
    <property type="match status" value="1"/>
</dbReference>
<evidence type="ECO:0000313" key="10">
    <source>
        <dbReference type="Proteomes" id="UP000018208"/>
    </source>
</evidence>
<dbReference type="Pfam" id="PF08423">
    <property type="entry name" value="Rad51"/>
    <property type="match status" value="1"/>
</dbReference>
<keyword evidence="10" id="KW-1185">Reference proteome</keyword>
<dbReference type="GO" id="GO:0000794">
    <property type="term" value="C:condensed nuclear chromosome"/>
    <property type="evidence" value="ECO:0007669"/>
    <property type="project" value="TreeGrafter"/>
</dbReference>
<dbReference type="GO" id="GO:0003690">
    <property type="term" value="F:double-stranded DNA binding"/>
    <property type="evidence" value="ECO:0007669"/>
    <property type="project" value="TreeGrafter"/>
</dbReference>
<dbReference type="PROSITE" id="PS50162">
    <property type="entry name" value="RECA_2"/>
    <property type="match status" value="1"/>
</dbReference>
<evidence type="ECO:0000256" key="1">
    <source>
        <dbReference type="ARBA" id="ARBA00022741"/>
    </source>
</evidence>
<evidence type="ECO:0000259" key="7">
    <source>
        <dbReference type="PROSITE" id="PS50163"/>
    </source>
</evidence>
<dbReference type="InterPro" id="IPR016467">
    <property type="entry name" value="DNA_recomb/repair_RecA-like"/>
</dbReference>
<dbReference type="SUPFAM" id="SSF52540">
    <property type="entry name" value="P-loop containing nucleoside triphosphate hydrolases"/>
    <property type="match status" value="1"/>
</dbReference>
<dbReference type="InterPro" id="IPR020588">
    <property type="entry name" value="RecA_ATP-bd"/>
</dbReference>
<dbReference type="GO" id="GO:0000730">
    <property type="term" value="P:DNA recombinase assembly"/>
    <property type="evidence" value="ECO:0007669"/>
    <property type="project" value="TreeGrafter"/>
</dbReference>
<dbReference type="EMBL" id="KI546073">
    <property type="protein sequence ID" value="EST46553.1"/>
    <property type="molecule type" value="Genomic_DNA"/>
</dbReference>
<dbReference type="GO" id="GO:0140664">
    <property type="term" value="F:ATP-dependent DNA damage sensor activity"/>
    <property type="evidence" value="ECO:0007669"/>
    <property type="project" value="InterPro"/>
</dbReference>
<keyword evidence="1 4" id="KW-0547">Nucleotide-binding</keyword>
<dbReference type="NCBIfam" id="NF003301">
    <property type="entry name" value="PRK04301.1"/>
    <property type="match status" value="1"/>
</dbReference>
<dbReference type="OrthoDB" id="10251254at2759"/>
<keyword evidence="2 4" id="KW-0067">ATP-binding</keyword>
<evidence type="ECO:0000256" key="2">
    <source>
        <dbReference type="ARBA" id="ARBA00022840"/>
    </source>
</evidence>
<proteinExistence type="inferred from homology"/>
<sequence>MSTEEYSMLSSDGSQEVIKTKTKTNTKTKTATKAAQPQEQQVQNQTFQVHEIDNLTSAGIAAGDISRLKEAGIQTIEGLQMMTKKQLSVIKGISEAKVDKLISAAISLLSRDQIVTADVVLAKRANLLRLSTGSNDLDALLKGGIESMQICEVFGEFRCGKSQLCHTLAVTGQHPNIAGKQQEGAYKVVYIDTESTFRPERIDMIATRYGLDPKQVLKNIYVSRVYNHEQQMQALSLLPQLLVKDKFSIIIIDSITALFRVDFSGRGELADRQQKLGQHLSQLIKLSEEFNLVVFITNQVMSDPSGAVFVANSSKPIGGHVLSHASTTRISLRKGRGECRIAKIYDSPSLPEGEATFQITDGGIDDAQE</sequence>
<dbReference type="InterPro" id="IPR003593">
    <property type="entry name" value="AAA+_ATPase"/>
</dbReference>
<dbReference type="Gene3D" id="1.10.150.20">
    <property type="entry name" value="5' to 3' exonuclease, C-terminal subdomain"/>
    <property type="match status" value="1"/>
</dbReference>
<protein>
    <submittedName>
        <fullName evidence="8">Dmc1b</fullName>
    </submittedName>
    <submittedName>
        <fullName evidence="9">Rad51 protein</fullName>
    </submittedName>
</protein>
<dbReference type="PIRSF" id="PIRSF005856">
    <property type="entry name" value="Rad51"/>
    <property type="match status" value="1"/>
</dbReference>
<dbReference type="GO" id="GO:0005524">
    <property type="term" value="F:ATP binding"/>
    <property type="evidence" value="ECO:0007669"/>
    <property type="project" value="UniProtKB-KW"/>
</dbReference>
<dbReference type="Proteomes" id="UP000018208">
    <property type="component" value="Unassembled WGS sequence"/>
</dbReference>
<evidence type="ECO:0000313" key="8">
    <source>
        <dbReference type="EMBL" id="EST46553.1"/>
    </source>
</evidence>
<evidence type="ECO:0000256" key="4">
    <source>
        <dbReference type="RuleBase" id="RU003422"/>
    </source>
</evidence>
<dbReference type="GO" id="GO:0000150">
    <property type="term" value="F:DNA strand exchange activity"/>
    <property type="evidence" value="ECO:0007669"/>
    <property type="project" value="TreeGrafter"/>
</dbReference>
<reference evidence="9" key="2">
    <citation type="submission" date="2020-12" db="EMBL/GenBank/DDBJ databases">
        <title>New Spironucleus salmonicida genome in near-complete chromosomes.</title>
        <authorList>
            <person name="Xu F."/>
            <person name="Kurt Z."/>
            <person name="Jimenez-Gonzalez A."/>
            <person name="Astvaldsson A."/>
            <person name="Andersson J.O."/>
            <person name="Svard S.G."/>
        </authorList>
    </citation>
    <scope>NUCLEOTIDE SEQUENCE</scope>
    <source>
        <strain evidence="9">ATCC 50377</strain>
    </source>
</reference>
<dbReference type="GO" id="GO:0003697">
    <property type="term" value="F:single-stranded DNA binding"/>
    <property type="evidence" value="ECO:0007669"/>
    <property type="project" value="TreeGrafter"/>
</dbReference>
<dbReference type="InterPro" id="IPR013632">
    <property type="entry name" value="Rad51_C"/>
</dbReference>
<feature type="domain" description="RecA family profile 2" evidence="7">
    <location>
        <begin position="306"/>
        <end position="369"/>
    </location>
</feature>
<dbReference type="PROSITE" id="PS50163">
    <property type="entry name" value="RECA_3"/>
    <property type="match status" value="1"/>
</dbReference>
<evidence type="ECO:0000256" key="3">
    <source>
        <dbReference type="ARBA" id="ARBA00023125"/>
    </source>
</evidence>
<dbReference type="Gene3D" id="3.40.50.300">
    <property type="entry name" value="P-loop containing nucleotide triphosphate hydrolases"/>
    <property type="match status" value="1"/>
</dbReference>
<evidence type="ECO:0000313" key="9">
    <source>
        <dbReference type="EMBL" id="KAH0571370.1"/>
    </source>
</evidence>
<keyword evidence="3" id="KW-0238">DNA-binding</keyword>
<dbReference type="SMART" id="SM00382">
    <property type="entry name" value="AAA"/>
    <property type="match status" value="1"/>
</dbReference>
<dbReference type="GO" id="GO:0007131">
    <property type="term" value="P:reciprocal meiotic recombination"/>
    <property type="evidence" value="ECO:0007669"/>
    <property type="project" value="TreeGrafter"/>
</dbReference>
<feature type="domain" description="RecA family profile 1" evidence="6">
    <location>
        <begin position="126"/>
        <end position="300"/>
    </location>
</feature>
<feature type="region of interest" description="Disordered" evidence="5">
    <location>
        <begin position="1"/>
        <end position="39"/>
    </location>
</feature>
<feature type="compositionally biased region" description="Low complexity" evidence="5">
    <location>
        <begin position="27"/>
        <end position="39"/>
    </location>
</feature>
<dbReference type="FunFam" id="3.40.50.300:FF:002052">
    <property type="entry name" value="DNA repair protein RAD51 homolog"/>
    <property type="match status" value="1"/>
</dbReference>
<feature type="compositionally biased region" description="Polar residues" evidence="5">
    <location>
        <begin position="1"/>
        <end position="14"/>
    </location>
</feature>
<dbReference type="PANTHER" id="PTHR22942">
    <property type="entry name" value="RECA/RAD51/RADA DNA STRAND-PAIRING FAMILY MEMBER"/>
    <property type="match status" value="1"/>
</dbReference>
<dbReference type="InterPro" id="IPR027417">
    <property type="entry name" value="P-loop_NTPase"/>
</dbReference>
<dbReference type="GO" id="GO:0042148">
    <property type="term" value="P:DNA strand invasion"/>
    <property type="evidence" value="ECO:0007669"/>
    <property type="project" value="TreeGrafter"/>
</dbReference>
<reference evidence="8 9" key="1">
    <citation type="journal article" date="2014" name="PLoS Genet.">
        <title>The Genome of Spironucleus salmonicida Highlights a Fish Pathogen Adapted to Fluctuating Environments.</title>
        <authorList>
            <person name="Xu F."/>
            <person name="Jerlstrom-Hultqvist J."/>
            <person name="Einarsson E."/>
            <person name="Astvaldsson A."/>
            <person name="Svard S.G."/>
            <person name="Andersson J.O."/>
        </authorList>
    </citation>
    <scope>NUCLEOTIDE SEQUENCE</scope>
    <source>
        <strain evidence="9">ATCC 50377</strain>
    </source>
</reference>
<accession>V6LQM8</accession>
<evidence type="ECO:0000259" key="6">
    <source>
        <dbReference type="PROSITE" id="PS50162"/>
    </source>
</evidence>
<name>V6LQM8_9EUKA</name>
<evidence type="ECO:0000256" key="5">
    <source>
        <dbReference type="SAM" id="MobiDB-lite"/>
    </source>
</evidence>
<dbReference type="AlphaFoldDB" id="V6LQM8"/>
<dbReference type="InterPro" id="IPR010995">
    <property type="entry name" value="DNA_repair_Rad51/TF_NusA_a-hlx"/>
</dbReference>
<dbReference type="VEuPathDB" id="GiardiaDB:SS50377_27671"/>
<dbReference type="SUPFAM" id="SSF47794">
    <property type="entry name" value="Rad51 N-terminal domain-like"/>
    <property type="match status" value="1"/>
</dbReference>
<comment type="similarity">
    <text evidence="4">Belongs to the RecA family.</text>
</comment>